<feature type="transmembrane region" description="Helical" evidence="1">
    <location>
        <begin position="20"/>
        <end position="41"/>
    </location>
</feature>
<keyword evidence="3" id="KW-1185">Reference proteome</keyword>
<organism evidence="2 3">
    <name type="scientific">Digitaria exilis</name>
    <dbReference type="NCBI Taxonomy" id="1010633"/>
    <lineage>
        <taxon>Eukaryota</taxon>
        <taxon>Viridiplantae</taxon>
        <taxon>Streptophyta</taxon>
        <taxon>Embryophyta</taxon>
        <taxon>Tracheophyta</taxon>
        <taxon>Spermatophyta</taxon>
        <taxon>Magnoliopsida</taxon>
        <taxon>Liliopsida</taxon>
        <taxon>Poales</taxon>
        <taxon>Poaceae</taxon>
        <taxon>PACMAD clade</taxon>
        <taxon>Panicoideae</taxon>
        <taxon>Panicodae</taxon>
        <taxon>Paniceae</taxon>
        <taxon>Anthephorinae</taxon>
        <taxon>Digitaria</taxon>
    </lineage>
</organism>
<dbReference type="EMBL" id="JACEFO010001741">
    <property type="protein sequence ID" value="KAF8713497.1"/>
    <property type="molecule type" value="Genomic_DNA"/>
</dbReference>
<sequence>MDVLVNMVRLISDAFGDMEKLPVALILCGSVLAAAALRIAIFQAPEGVFFRNALVTAVAFGFMETCAGLWLRVTGDPTSWQTTAKIILGLSIFPLIIVAAIGGLA</sequence>
<keyword evidence="1" id="KW-0812">Transmembrane</keyword>
<reference evidence="2" key="1">
    <citation type="submission" date="2020-07" db="EMBL/GenBank/DDBJ databases">
        <title>Genome sequence and genetic diversity analysis of an under-domesticated orphan crop, white fonio (Digitaria exilis).</title>
        <authorList>
            <person name="Bennetzen J.L."/>
            <person name="Chen S."/>
            <person name="Ma X."/>
            <person name="Wang X."/>
            <person name="Yssel A.E.J."/>
            <person name="Chaluvadi S.R."/>
            <person name="Johnson M."/>
            <person name="Gangashetty P."/>
            <person name="Hamidou F."/>
            <person name="Sanogo M.D."/>
            <person name="Zwaenepoel A."/>
            <person name="Wallace J."/>
            <person name="Van De Peer Y."/>
            <person name="Van Deynze A."/>
        </authorList>
    </citation>
    <scope>NUCLEOTIDE SEQUENCE</scope>
    <source>
        <tissue evidence="2">Leaves</tissue>
    </source>
</reference>
<gene>
    <name evidence="2" type="ORF">HU200_028276</name>
</gene>
<protein>
    <submittedName>
        <fullName evidence="2">Uncharacterized protein</fullName>
    </submittedName>
</protein>
<feature type="transmembrane region" description="Helical" evidence="1">
    <location>
        <begin position="53"/>
        <end position="71"/>
    </location>
</feature>
<evidence type="ECO:0000313" key="2">
    <source>
        <dbReference type="EMBL" id="KAF8713497.1"/>
    </source>
</evidence>
<dbReference type="Proteomes" id="UP000636709">
    <property type="component" value="Unassembled WGS sequence"/>
</dbReference>
<comment type="caution">
    <text evidence="2">The sequence shown here is derived from an EMBL/GenBank/DDBJ whole genome shotgun (WGS) entry which is preliminary data.</text>
</comment>
<accession>A0A835ESX5</accession>
<dbReference type="AlphaFoldDB" id="A0A835ESX5"/>
<keyword evidence="1" id="KW-1133">Transmembrane helix</keyword>
<name>A0A835ESX5_9POAL</name>
<feature type="transmembrane region" description="Helical" evidence="1">
    <location>
        <begin position="83"/>
        <end position="104"/>
    </location>
</feature>
<evidence type="ECO:0000256" key="1">
    <source>
        <dbReference type="SAM" id="Phobius"/>
    </source>
</evidence>
<keyword evidence="1" id="KW-0472">Membrane</keyword>
<evidence type="ECO:0000313" key="3">
    <source>
        <dbReference type="Proteomes" id="UP000636709"/>
    </source>
</evidence>
<dbReference type="InterPro" id="IPR022149">
    <property type="entry name" value="DUF3681"/>
</dbReference>
<dbReference type="OrthoDB" id="10420450at2759"/>
<dbReference type="Pfam" id="PF12442">
    <property type="entry name" value="DUF3681"/>
    <property type="match status" value="1"/>
</dbReference>
<dbReference type="PANTHER" id="PTHR33530">
    <property type="entry name" value="OS01G0147100 PROTEIN"/>
    <property type="match status" value="1"/>
</dbReference>
<proteinExistence type="predicted"/>
<dbReference type="PANTHER" id="PTHR33530:SF12">
    <property type="entry name" value="MAJOR FACILITATOR SUPERFAMILY (MFS) PROFILE DOMAIN-CONTAINING PROTEIN"/>
    <property type="match status" value="1"/>
</dbReference>